<dbReference type="EnsemblPlants" id="Pp3c2_31460V3.1">
    <property type="protein sequence ID" value="PAC:32933817.CDS.1"/>
    <property type="gene ID" value="Pp3c2_31460"/>
</dbReference>
<name>A0A2K1L3T9_PHYPA</name>
<gene>
    <name evidence="1" type="ORF">PHYPA_003491</name>
</gene>
<reference evidence="1 3" key="1">
    <citation type="journal article" date="2008" name="Science">
        <title>The Physcomitrella genome reveals evolutionary insights into the conquest of land by plants.</title>
        <authorList>
            <person name="Rensing S."/>
            <person name="Lang D."/>
            <person name="Zimmer A."/>
            <person name="Terry A."/>
            <person name="Salamov A."/>
            <person name="Shapiro H."/>
            <person name="Nishiyama T."/>
            <person name="Perroud P.-F."/>
            <person name="Lindquist E."/>
            <person name="Kamisugi Y."/>
            <person name="Tanahashi T."/>
            <person name="Sakakibara K."/>
            <person name="Fujita T."/>
            <person name="Oishi K."/>
            <person name="Shin-I T."/>
            <person name="Kuroki Y."/>
            <person name="Toyoda A."/>
            <person name="Suzuki Y."/>
            <person name="Hashimoto A."/>
            <person name="Yamaguchi K."/>
            <person name="Sugano A."/>
            <person name="Kohara Y."/>
            <person name="Fujiyama A."/>
            <person name="Anterola A."/>
            <person name="Aoki S."/>
            <person name="Ashton N."/>
            <person name="Barbazuk W.B."/>
            <person name="Barker E."/>
            <person name="Bennetzen J."/>
            <person name="Bezanilla M."/>
            <person name="Blankenship R."/>
            <person name="Cho S.H."/>
            <person name="Dutcher S."/>
            <person name="Estelle M."/>
            <person name="Fawcett J.A."/>
            <person name="Gundlach H."/>
            <person name="Hanada K."/>
            <person name="Heyl A."/>
            <person name="Hicks K.A."/>
            <person name="Hugh J."/>
            <person name="Lohr M."/>
            <person name="Mayer K."/>
            <person name="Melkozernov A."/>
            <person name="Murata T."/>
            <person name="Nelson D."/>
            <person name="Pils B."/>
            <person name="Prigge M."/>
            <person name="Reiss B."/>
            <person name="Renner T."/>
            <person name="Rombauts S."/>
            <person name="Rushton P."/>
            <person name="Sanderfoot A."/>
            <person name="Schween G."/>
            <person name="Shiu S.-H."/>
            <person name="Stueber K."/>
            <person name="Theodoulou F.L."/>
            <person name="Tu H."/>
            <person name="Van de Peer Y."/>
            <person name="Verrier P.J."/>
            <person name="Waters E."/>
            <person name="Wood A."/>
            <person name="Yang L."/>
            <person name="Cove D."/>
            <person name="Cuming A."/>
            <person name="Hasebe M."/>
            <person name="Lucas S."/>
            <person name="Mishler D.B."/>
            <person name="Reski R."/>
            <person name="Grigoriev I."/>
            <person name="Quatrano R.S."/>
            <person name="Boore J.L."/>
        </authorList>
    </citation>
    <scope>NUCLEOTIDE SEQUENCE [LARGE SCALE GENOMIC DNA]</scope>
    <source>
        <strain evidence="2 3">cv. Gransden 2004</strain>
    </source>
</reference>
<evidence type="ECO:0000313" key="3">
    <source>
        <dbReference type="Proteomes" id="UP000006727"/>
    </source>
</evidence>
<accession>A0A2K1L3T9</accession>
<reference evidence="1 3" key="2">
    <citation type="journal article" date="2018" name="Plant J.">
        <title>The Physcomitrella patens chromosome-scale assembly reveals moss genome structure and evolution.</title>
        <authorList>
            <person name="Lang D."/>
            <person name="Ullrich K.K."/>
            <person name="Murat F."/>
            <person name="Fuchs J."/>
            <person name="Jenkins J."/>
            <person name="Haas F.B."/>
            <person name="Piednoel M."/>
            <person name="Gundlach H."/>
            <person name="Van Bel M."/>
            <person name="Meyberg R."/>
            <person name="Vives C."/>
            <person name="Morata J."/>
            <person name="Symeonidi A."/>
            <person name="Hiss M."/>
            <person name="Muchero W."/>
            <person name="Kamisugi Y."/>
            <person name="Saleh O."/>
            <person name="Blanc G."/>
            <person name="Decker E.L."/>
            <person name="van Gessel N."/>
            <person name="Grimwood J."/>
            <person name="Hayes R.D."/>
            <person name="Graham S.W."/>
            <person name="Gunter L.E."/>
            <person name="McDaniel S.F."/>
            <person name="Hoernstein S.N.W."/>
            <person name="Larsson A."/>
            <person name="Li F.W."/>
            <person name="Perroud P.F."/>
            <person name="Phillips J."/>
            <person name="Ranjan P."/>
            <person name="Rokshar D.S."/>
            <person name="Rothfels C.J."/>
            <person name="Schneider L."/>
            <person name="Shu S."/>
            <person name="Stevenson D.W."/>
            <person name="Thummler F."/>
            <person name="Tillich M."/>
            <person name="Villarreal Aguilar J.C."/>
            <person name="Widiez T."/>
            <person name="Wong G.K."/>
            <person name="Wymore A."/>
            <person name="Zhang Y."/>
            <person name="Zimmer A.D."/>
            <person name="Quatrano R.S."/>
            <person name="Mayer K.F.X."/>
            <person name="Goodstein D."/>
            <person name="Casacuberta J.M."/>
            <person name="Vandepoele K."/>
            <person name="Reski R."/>
            <person name="Cuming A.C."/>
            <person name="Tuskan G.A."/>
            <person name="Maumus F."/>
            <person name="Salse J."/>
            <person name="Schmutz J."/>
            <person name="Rensing S.A."/>
        </authorList>
    </citation>
    <scope>NUCLEOTIDE SEQUENCE [LARGE SCALE GENOMIC DNA]</scope>
    <source>
        <strain evidence="2 3">cv. Gransden 2004</strain>
    </source>
</reference>
<proteinExistence type="predicted"/>
<organism evidence="1">
    <name type="scientific">Physcomitrium patens</name>
    <name type="common">Spreading-leaved earth moss</name>
    <name type="synonym">Physcomitrella patens</name>
    <dbReference type="NCBI Taxonomy" id="3218"/>
    <lineage>
        <taxon>Eukaryota</taxon>
        <taxon>Viridiplantae</taxon>
        <taxon>Streptophyta</taxon>
        <taxon>Embryophyta</taxon>
        <taxon>Bryophyta</taxon>
        <taxon>Bryophytina</taxon>
        <taxon>Bryopsida</taxon>
        <taxon>Funariidae</taxon>
        <taxon>Funariales</taxon>
        <taxon>Funariaceae</taxon>
        <taxon>Physcomitrium</taxon>
    </lineage>
</organism>
<dbReference type="InParanoid" id="A0A2K1L3T9"/>
<protein>
    <submittedName>
        <fullName evidence="1 2">Uncharacterized protein</fullName>
    </submittedName>
</protein>
<dbReference type="EMBL" id="ABEU02000002">
    <property type="protein sequence ID" value="PNR60698.1"/>
    <property type="molecule type" value="Genomic_DNA"/>
</dbReference>
<reference evidence="2" key="3">
    <citation type="submission" date="2020-12" db="UniProtKB">
        <authorList>
            <consortium name="EnsemblPlants"/>
        </authorList>
    </citation>
    <scope>IDENTIFICATION</scope>
</reference>
<sequence length="60" mass="6998">MSHPHDRINSSVFAIIGSRYYEARPCDNQTHKNKMKNCLRATCWPLQLPAMLLITVHFNK</sequence>
<dbReference type="AlphaFoldDB" id="A0A2K1L3T9"/>
<dbReference type="EnsemblPlants" id="Pp3c2_31460V3.2">
    <property type="protein sequence ID" value="PAC:32933818.CDS.1"/>
    <property type="gene ID" value="Pp3c2_31460"/>
</dbReference>
<dbReference type="Gramene" id="Pp3c2_31460V3.1">
    <property type="protein sequence ID" value="PAC:32933817.CDS.1"/>
    <property type="gene ID" value="Pp3c2_31460"/>
</dbReference>
<dbReference type="Proteomes" id="UP000006727">
    <property type="component" value="Chromosome 2"/>
</dbReference>
<evidence type="ECO:0000313" key="1">
    <source>
        <dbReference type="EMBL" id="PNR60698.1"/>
    </source>
</evidence>
<keyword evidence="3" id="KW-1185">Reference proteome</keyword>
<evidence type="ECO:0000313" key="2">
    <source>
        <dbReference type="EnsemblPlants" id="PAC:32933817.CDS.1"/>
    </source>
</evidence>
<dbReference type="Gramene" id="Pp3c2_31460V3.2">
    <property type="protein sequence ID" value="PAC:32933818.CDS.1"/>
    <property type="gene ID" value="Pp3c2_31460"/>
</dbReference>